<reference evidence="1 2" key="1">
    <citation type="submission" date="2019-04" db="EMBL/GenBank/DDBJ databases">
        <title>Genome sequencing of Clostridium botulinum Groups I-IV and Clostridium butyricum.</title>
        <authorList>
            <person name="Brunt J."/>
            <person name="Van Vliet A.H.M."/>
            <person name="Stringer S.C."/>
            <person name="Carter A.T."/>
            <person name="Peck M.W."/>
        </authorList>
    </citation>
    <scope>NUCLEOTIDE SEQUENCE [LARGE SCALE GENOMIC DNA]</scope>
    <source>
        <strain evidence="1 2">1605</strain>
    </source>
</reference>
<evidence type="ECO:0000313" key="2">
    <source>
        <dbReference type="Proteomes" id="UP000476820"/>
    </source>
</evidence>
<dbReference type="Proteomes" id="UP000476820">
    <property type="component" value="Unassembled WGS sequence"/>
</dbReference>
<accession>A0A6B4P8U6</accession>
<dbReference type="Pfam" id="PF09548">
    <property type="entry name" value="Spore_III_AB"/>
    <property type="match status" value="1"/>
</dbReference>
<dbReference type="EMBL" id="SWOV01000004">
    <property type="protein sequence ID" value="NFF86763.1"/>
    <property type="molecule type" value="Genomic_DNA"/>
</dbReference>
<dbReference type="RefSeq" id="WP_061301959.1">
    <property type="nucleotide sequence ID" value="NZ_LFPA01000093.1"/>
</dbReference>
<name>A0A6B4P8U6_CLOBO</name>
<gene>
    <name evidence="1" type="ORF">FC774_02430</name>
</gene>
<protein>
    <submittedName>
        <fullName evidence="1">Stage III sporulation protein SpoAB</fullName>
    </submittedName>
</protein>
<organism evidence="1 2">
    <name type="scientific">Clostridium botulinum</name>
    <dbReference type="NCBI Taxonomy" id="1491"/>
    <lineage>
        <taxon>Bacteria</taxon>
        <taxon>Bacillati</taxon>
        <taxon>Bacillota</taxon>
        <taxon>Clostridia</taxon>
        <taxon>Eubacteriales</taxon>
        <taxon>Clostridiaceae</taxon>
        <taxon>Clostridium</taxon>
    </lineage>
</organism>
<comment type="caution">
    <text evidence="1">The sequence shown here is derived from an EMBL/GenBank/DDBJ whole genome shotgun (WGS) entry which is preliminary data.</text>
</comment>
<dbReference type="AlphaFoldDB" id="A0A6B4P8U6"/>
<dbReference type="InterPro" id="IPR014198">
    <property type="entry name" value="Spore_III_AB"/>
</dbReference>
<proteinExistence type="predicted"/>
<dbReference type="PIRSF" id="PIRSF021435">
    <property type="entry name" value="SpoIIIAB"/>
    <property type="match status" value="1"/>
</dbReference>
<evidence type="ECO:0000313" key="1">
    <source>
        <dbReference type="EMBL" id="NFF86763.1"/>
    </source>
</evidence>
<dbReference type="NCBIfam" id="TIGR02833">
    <property type="entry name" value="spore_III_AB"/>
    <property type="match status" value="1"/>
</dbReference>
<sequence length="172" mass="19676">MLKLVLIFMLFLTASYIGFLYGETFRKRYIQLKEILKNLIILQNEILYGSTPLPEALSNIQKKTIKPISTLLGNVNGKLCEGEAESVYSAFSSEYILLEEEFYLSNSDKNFLIDFIKSLGESGLYGQEKIFDLVIENVRSNLKEAEEESKKNIKVYRYLGICIGAMITIFLI</sequence>